<dbReference type="InterPro" id="IPR025508">
    <property type="entry name" value="DUF4395"/>
</dbReference>
<proteinExistence type="predicted"/>
<evidence type="ECO:0000259" key="2">
    <source>
        <dbReference type="Pfam" id="PF14340"/>
    </source>
</evidence>
<gene>
    <name evidence="3" type="ORF">UFOPK2000_00639</name>
</gene>
<dbReference type="InterPro" id="IPR036249">
    <property type="entry name" value="Thioredoxin-like_sf"/>
</dbReference>
<feature type="transmembrane region" description="Helical" evidence="1">
    <location>
        <begin position="20"/>
        <end position="49"/>
    </location>
</feature>
<name>A0A6J6IZ79_9ZZZZ</name>
<keyword evidence="1" id="KW-0472">Membrane</keyword>
<protein>
    <submittedName>
        <fullName evidence="3">Unannotated protein</fullName>
    </submittedName>
</protein>
<dbReference type="EMBL" id="CAEZVK010000053">
    <property type="protein sequence ID" value="CAB4629748.1"/>
    <property type="molecule type" value="Genomic_DNA"/>
</dbReference>
<reference evidence="3" key="1">
    <citation type="submission" date="2020-05" db="EMBL/GenBank/DDBJ databases">
        <authorList>
            <person name="Chiriac C."/>
            <person name="Salcher M."/>
            <person name="Ghai R."/>
            <person name="Kavagutti S V."/>
        </authorList>
    </citation>
    <scope>NUCLEOTIDE SEQUENCE</scope>
</reference>
<dbReference type="AlphaFoldDB" id="A0A6J6IZ79"/>
<keyword evidence="1" id="KW-1133">Transmembrane helix</keyword>
<evidence type="ECO:0000256" key="1">
    <source>
        <dbReference type="SAM" id="Phobius"/>
    </source>
</evidence>
<organism evidence="3">
    <name type="scientific">freshwater metagenome</name>
    <dbReference type="NCBI Taxonomy" id="449393"/>
    <lineage>
        <taxon>unclassified sequences</taxon>
        <taxon>metagenomes</taxon>
        <taxon>ecological metagenomes</taxon>
    </lineage>
</organism>
<accession>A0A6J6IZ79</accession>
<feature type="transmembrane region" description="Helical" evidence="1">
    <location>
        <begin position="107"/>
        <end position="133"/>
    </location>
</feature>
<sequence>MATTPAPIDPRGPRTNQAVLAVALVVGFLAGQWLVVPVFGVVLFLGAAFGPRWGPVLRIYGAVLRPRLKPPHELEDPRPPRFAAAVGVVFLAASTFAFLFGATTLGWTLALIVAALAAAAATTGICVGCEMYVLVVRLRGGVRVVTIEREESELFDTQRPERKGGWAPIPVAHRTGKPLWMVFTTEFCAVCPKVVEQISTQHSDDSVLVLNVAEHLDLASVYKVRRAPTVVRADADGTVIVRLAGADSVRAELDALARESVTLA</sequence>
<dbReference type="CDD" id="cd02947">
    <property type="entry name" value="TRX_family"/>
    <property type="match status" value="1"/>
</dbReference>
<dbReference type="Gene3D" id="3.40.30.10">
    <property type="entry name" value="Glutaredoxin"/>
    <property type="match status" value="1"/>
</dbReference>
<dbReference type="SUPFAM" id="SSF52833">
    <property type="entry name" value="Thioredoxin-like"/>
    <property type="match status" value="1"/>
</dbReference>
<evidence type="ECO:0000313" key="3">
    <source>
        <dbReference type="EMBL" id="CAB4629748.1"/>
    </source>
</evidence>
<keyword evidence="1" id="KW-0812">Transmembrane</keyword>
<feature type="domain" description="DUF4395" evidence="2">
    <location>
        <begin position="8"/>
        <end position="137"/>
    </location>
</feature>
<dbReference type="Pfam" id="PF14340">
    <property type="entry name" value="DUF4395"/>
    <property type="match status" value="1"/>
</dbReference>
<feature type="transmembrane region" description="Helical" evidence="1">
    <location>
        <begin position="82"/>
        <end position="101"/>
    </location>
</feature>